<keyword evidence="3" id="KW-0436">Ligase</keyword>
<dbReference type="GO" id="GO:0016877">
    <property type="term" value="F:ligase activity, forming carbon-sulfur bonds"/>
    <property type="evidence" value="ECO:0007669"/>
    <property type="project" value="UniProtKB-ARBA"/>
</dbReference>
<dbReference type="InterPro" id="IPR045851">
    <property type="entry name" value="AMP-bd_C_sf"/>
</dbReference>
<keyword evidence="4" id="KW-1185">Reference proteome</keyword>
<proteinExistence type="predicted"/>
<name>A0AA41QUE3_9MICO</name>
<evidence type="ECO:0000259" key="1">
    <source>
        <dbReference type="Pfam" id="PF00501"/>
    </source>
</evidence>
<dbReference type="PANTHER" id="PTHR43767">
    <property type="entry name" value="LONG-CHAIN-FATTY-ACID--COA LIGASE"/>
    <property type="match status" value="1"/>
</dbReference>
<dbReference type="InterPro" id="IPR050237">
    <property type="entry name" value="ATP-dep_AMP-bd_enzyme"/>
</dbReference>
<feature type="domain" description="AMP-dependent synthetase/ligase" evidence="1">
    <location>
        <begin position="33"/>
        <end position="424"/>
    </location>
</feature>
<dbReference type="Pfam" id="PF00501">
    <property type="entry name" value="AMP-binding"/>
    <property type="match status" value="1"/>
</dbReference>
<dbReference type="EMBL" id="JALGAR010000002">
    <property type="protein sequence ID" value="MCI4657872.1"/>
    <property type="molecule type" value="Genomic_DNA"/>
</dbReference>
<evidence type="ECO:0000259" key="2">
    <source>
        <dbReference type="Pfam" id="PF13193"/>
    </source>
</evidence>
<dbReference type="SUPFAM" id="SSF56801">
    <property type="entry name" value="Acetyl-CoA synthetase-like"/>
    <property type="match status" value="1"/>
</dbReference>
<evidence type="ECO:0000313" key="4">
    <source>
        <dbReference type="Proteomes" id="UP001165341"/>
    </source>
</evidence>
<feature type="domain" description="AMP-binding enzyme C-terminal" evidence="2">
    <location>
        <begin position="475"/>
        <end position="550"/>
    </location>
</feature>
<dbReference type="InterPro" id="IPR025110">
    <property type="entry name" value="AMP-bd_C"/>
</dbReference>
<accession>A0AA41QUE3</accession>
<dbReference type="InterPro" id="IPR000873">
    <property type="entry name" value="AMP-dep_synth/lig_dom"/>
</dbReference>
<dbReference type="PROSITE" id="PS00455">
    <property type="entry name" value="AMP_BINDING"/>
    <property type="match status" value="1"/>
</dbReference>
<protein>
    <submittedName>
        <fullName evidence="3">Long-chain-fatty-acid--CoA ligase</fullName>
    </submittedName>
</protein>
<dbReference type="Gene3D" id="3.30.300.30">
    <property type="match status" value="1"/>
</dbReference>
<dbReference type="InterPro" id="IPR042099">
    <property type="entry name" value="ANL_N_sf"/>
</dbReference>
<dbReference type="InterPro" id="IPR020845">
    <property type="entry name" value="AMP-binding_CS"/>
</dbReference>
<gene>
    <name evidence="3" type="ORF">MQH31_08640</name>
</gene>
<dbReference type="NCBIfam" id="NF004114">
    <property type="entry name" value="PRK05605.1"/>
    <property type="match status" value="1"/>
</dbReference>
<dbReference type="RefSeq" id="WP_243011707.1">
    <property type="nucleotide sequence ID" value="NZ_JALGAR010000002.1"/>
</dbReference>
<evidence type="ECO:0000313" key="3">
    <source>
        <dbReference type="EMBL" id="MCI4657872.1"/>
    </source>
</evidence>
<dbReference type="Pfam" id="PF13193">
    <property type="entry name" value="AMP-binding_C"/>
    <property type="match status" value="1"/>
</dbReference>
<organism evidence="3 4">
    <name type="scientific">Cryobacterium zhongshanensis</name>
    <dbReference type="NCBI Taxonomy" id="2928153"/>
    <lineage>
        <taxon>Bacteria</taxon>
        <taxon>Bacillati</taxon>
        <taxon>Actinomycetota</taxon>
        <taxon>Actinomycetes</taxon>
        <taxon>Micrococcales</taxon>
        <taxon>Microbacteriaceae</taxon>
        <taxon>Cryobacterium</taxon>
    </lineage>
</organism>
<dbReference type="PANTHER" id="PTHR43767:SF12">
    <property type="entry name" value="AMP-DEPENDENT SYNTHETASE AND LIGASE"/>
    <property type="match status" value="1"/>
</dbReference>
<dbReference type="CDD" id="cd05936">
    <property type="entry name" value="FC-FACS_FadD_like"/>
    <property type="match status" value="1"/>
</dbReference>
<dbReference type="AlphaFoldDB" id="A0AA41QUE3"/>
<comment type="caution">
    <text evidence="3">The sequence shown here is derived from an EMBL/GenBank/DDBJ whole genome shotgun (WGS) entry which is preliminary data.</text>
</comment>
<dbReference type="Gene3D" id="3.40.50.12780">
    <property type="entry name" value="N-terminal domain of ligase-like"/>
    <property type="match status" value="1"/>
</dbReference>
<sequence length="566" mass="61080">MNAFANKPWLGSYAPGVPNTIPAPSETLVGMIEASCRLYADAIALDFFGGTTSYTQLGEQISRVANGLMRLGVKPGDRVALVLPNCPQHVVAFYAVLRLGAIVVEHNPLYTERELRHQFEDHGARVAIVWDKVYATVRDFPADLGVRTVVAVDLTDAMPLVKRLALRLPIKQARSSRDALTVSALPKDAVEWSSLVRARKLRHNHPRPALGDTAVLQYTSGTTGTPKGAILTHSNLRANALQGEAWVPGLTPGQEVFYAVLPMFHAYGLTLCLTFAMATGARLVLFPKFDENLLLDAAKHTPPTFLPAVPPIYDRLVTAAEKRKVSLRSIRFSISGAMSLPVSIVERWETATGGLLVEGYGMTEASPIAVGNPIGPSRRPGTVGVPFPSTEIRVVDPADPSIDRGVEEEGELLVRGPQVFSGYWDQPSETAKVLLEGGWLRTGDIVRVSADGFVTIVDRIKELIITGGFNVSPSEVEAALLSHPDVADAAVVGLASKNGGEDVVAAIVLTDGAALDVDALRVYCRTRLSAYKVPRRIVEVEELPRSMMGKVLRRSVRDDLIAATPN</sequence>
<dbReference type="Proteomes" id="UP001165341">
    <property type="component" value="Unassembled WGS sequence"/>
</dbReference>
<reference evidence="3" key="1">
    <citation type="submission" date="2022-03" db="EMBL/GenBank/DDBJ databases">
        <title>Cryobacterium sp. nov. strain ZS14-85, isolated from Antarctic soil.</title>
        <authorList>
            <person name="Li J."/>
            <person name="Niu G."/>
        </authorList>
    </citation>
    <scope>NUCLEOTIDE SEQUENCE</scope>
    <source>
        <strain evidence="3">ZS14-85</strain>
    </source>
</reference>